<evidence type="ECO:0000313" key="2">
    <source>
        <dbReference type="EMBL" id="KAJ3554678.1"/>
    </source>
</evidence>
<dbReference type="Gene3D" id="3.40.50.1110">
    <property type="entry name" value="SGNH hydrolase"/>
    <property type="match status" value="1"/>
</dbReference>
<dbReference type="PANTHER" id="PTHR30383">
    <property type="entry name" value="THIOESTERASE 1/PROTEASE 1/LYSOPHOSPHOLIPASE L1"/>
    <property type="match status" value="1"/>
</dbReference>
<keyword evidence="3" id="KW-1185">Reference proteome</keyword>
<dbReference type="SUPFAM" id="SSF52266">
    <property type="entry name" value="SGNH hydrolase"/>
    <property type="match status" value="1"/>
</dbReference>
<dbReference type="PANTHER" id="PTHR30383:SF19">
    <property type="entry name" value="FIBRONECTIN TYPE-III DOMAIN-CONTAINING PROTEIN"/>
    <property type="match status" value="1"/>
</dbReference>
<dbReference type="CDD" id="cd00229">
    <property type="entry name" value="SGNH_hydrolase"/>
    <property type="match status" value="1"/>
</dbReference>
<name>A0A9W8TGH2_9PEZI</name>
<dbReference type="InterPro" id="IPR013830">
    <property type="entry name" value="SGNH_hydro"/>
</dbReference>
<sequence length="220" mass="25265">MRDVLEQAFPGRRVEYEVDGLPGDLVTTGSFIPRMERDWEYAKHPFDWTIILGGTNDVGWGKKAPEIIDALIKAWDIPLSRGGKVLALTIPETKRPFPQIIANRNAVNEFTRSYEKENFFYWDLFKEFPHHAMSPEDRTKYWNPDGVHLTAAGYDRMGELIGNALARILRLAEAQNDDISSVVSDAKQRKAIEELIFEEEMGDHRLLSQGYIVVRKKDLD</sequence>
<dbReference type="InterPro" id="IPR051532">
    <property type="entry name" value="Ester_Hydrolysis_Enzymes"/>
</dbReference>
<protein>
    <recommendedName>
        <fullName evidence="1">SGNH hydrolase-type esterase domain-containing protein</fullName>
    </recommendedName>
</protein>
<accession>A0A9W8TGH2</accession>
<dbReference type="Pfam" id="PF13472">
    <property type="entry name" value="Lipase_GDSL_2"/>
    <property type="match status" value="1"/>
</dbReference>
<feature type="domain" description="SGNH hydrolase-type esterase" evidence="1">
    <location>
        <begin position="4"/>
        <end position="156"/>
    </location>
</feature>
<dbReference type="Proteomes" id="UP001148614">
    <property type="component" value="Unassembled WGS sequence"/>
</dbReference>
<dbReference type="InterPro" id="IPR036514">
    <property type="entry name" value="SGNH_hydro_sf"/>
</dbReference>
<dbReference type="GO" id="GO:0004622">
    <property type="term" value="F:phosphatidylcholine lysophospholipase activity"/>
    <property type="evidence" value="ECO:0007669"/>
    <property type="project" value="TreeGrafter"/>
</dbReference>
<dbReference type="AlphaFoldDB" id="A0A9W8TGH2"/>
<organism evidence="2 3">
    <name type="scientific">Xylaria arbuscula</name>
    <dbReference type="NCBI Taxonomy" id="114810"/>
    <lineage>
        <taxon>Eukaryota</taxon>
        <taxon>Fungi</taxon>
        <taxon>Dikarya</taxon>
        <taxon>Ascomycota</taxon>
        <taxon>Pezizomycotina</taxon>
        <taxon>Sordariomycetes</taxon>
        <taxon>Xylariomycetidae</taxon>
        <taxon>Xylariales</taxon>
        <taxon>Xylariaceae</taxon>
        <taxon>Xylaria</taxon>
    </lineage>
</organism>
<dbReference type="VEuPathDB" id="FungiDB:F4678DRAFT_437036"/>
<reference evidence="2" key="1">
    <citation type="submission" date="2022-07" db="EMBL/GenBank/DDBJ databases">
        <title>Genome Sequence of Xylaria arbuscula.</title>
        <authorList>
            <person name="Buettner E."/>
        </authorList>
    </citation>
    <scope>NUCLEOTIDE SEQUENCE</scope>
    <source>
        <strain evidence="2">VT107</strain>
    </source>
</reference>
<proteinExistence type="predicted"/>
<comment type="caution">
    <text evidence="2">The sequence shown here is derived from an EMBL/GenBank/DDBJ whole genome shotgun (WGS) entry which is preliminary data.</text>
</comment>
<gene>
    <name evidence="2" type="ORF">NPX13_g10551</name>
</gene>
<evidence type="ECO:0000313" key="3">
    <source>
        <dbReference type="Proteomes" id="UP001148614"/>
    </source>
</evidence>
<dbReference type="EMBL" id="JANPWZ010003023">
    <property type="protein sequence ID" value="KAJ3554678.1"/>
    <property type="molecule type" value="Genomic_DNA"/>
</dbReference>
<evidence type="ECO:0000259" key="1">
    <source>
        <dbReference type="Pfam" id="PF13472"/>
    </source>
</evidence>